<organism evidence="1 2">
    <name type="scientific">Victivallis lenta</name>
    <dbReference type="NCBI Taxonomy" id="2606640"/>
    <lineage>
        <taxon>Bacteria</taxon>
        <taxon>Pseudomonadati</taxon>
        <taxon>Lentisphaerota</taxon>
        <taxon>Lentisphaeria</taxon>
        <taxon>Victivallales</taxon>
        <taxon>Victivallaceae</taxon>
        <taxon>Victivallis</taxon>
    </lineage>
</organism>
<gene>
    <name evidence="1" type="ORF">FYJ85_05950</name>
</gene>
<evidence type="ECO:0000313" key="2">
    <source>
        <dbReference type="Proteomes" id="UP000435649"/>
    </source>
</evidence>
<comment type="caution">
    <text evidence="1">The sequence shown here is derived from an EMBL/GenBank/DDBJ whole genome shotgun (WGS) entry which is preliminary data.</text>
</comment>
<accession>A0A844G1Z4</accession>
<protein>
    <submittedName>
        <fullName evidence="1">Uncharacterized protein</fullName>
    </submittedName>
</protein>
<dbReference type="AlphaFoldDB" id="A0A844G1Z4"/>
<evidence type="ECO:0000313" key="1">
    <source>
        <dbReference type="EMBL" id="MST96588.1"/>
    </source>
</evidence>
<dbReference type="EMBL" id="VUNS01000004">
    <property type="protein sequence ID" value="MST96588.1"/>
    <property type="molecule type" value="Genomic_DNA"/>
</dbReference>
<dbReference type="RefSeq" id="WP_154417273.1">
    <property type="nucleotide sequence ID" value="NZ_VUNS01000004.1"/>
</dbReference>
<sequence>MRNCCGRPAPEYQKAVLPLLEAEFDLFPNLKAVMLMEDVVKKMFNRIAKKRSGRNVIPSGSTYKLRGGAFYFGDVRVFPSCIMTGGNLLIERSKFEMASADIARMPALLKA</sequence>
<keyword evidence="2" id="KW-1185">Reference proteome</keyword>
<dbReference type="Proteomes" id="UP000435649">
    <property type="component" value="Unassembled WGS sequence"/>
</dbReference>
<proteinExistence type="predicted"/>
<reference evidence="1 2" key="1">
    <citation type="submission" date="2019-08" db="EMBL/GenBank/DDBJ databases">
        <title>In-depth cultivation of the pig gut microbiome towards novel bacterial diversity and tailored functional studies.</title>
        <authorList>
            <person name="Wylensek D."/>
            <person name="Hitch T.C.A."/>
            <person name="Clavel T."/>
        </authorList>
    </citation>
    <scope>NUCLEOTIDE SEQUENCE [LARGE SCALE GENOMIC DNA]</scope>
    <source>
        <strain evidence="1 2">BBE-744-WT-12</strain>
    </source>
</reference>
<name>A0A844G1Z4_9BACT</name>